<evidence type="ECO:0000256" key="1">
    <source>
        <dbReference type="ARBA" id="ARBA00004167"/>
    </source>
</evidence>
<evidence type="ECO:0000256" key="2">
    <source>
        <dbReference type="ARBA" id="ARBA00007647"/>
    </source>
</evidence>
<feature type="transmembrane region" description="Helical" evidence="8">
    <location>
        <begin position="12"/>
        <end position="29"/>
    </location>
</feature>
<evidence type="ECO:0000256" key="3">
    <source>
        <dbReference type="ARBA" id="ARBA00022676"/>
    </source>
</evidence>
<dbReference type="Pfam" id="PF01697">
    <property type="entry name" value="Glyco_transf_92"/>
    <property type="match status" value="1"/>
</dbReference>
<comment type="similarity">
    <text evidence="2 8">Belongs to the glycosyltransferase 92 family.</text>
</comment>
<keyword evidence="7 8" id="KW-0472">Membrane</keyword>
<dbReference type="AlphaFoldDB" id="A0AAV4B4F7"/>
<dbReference type="GO" id="GO:0016020">
    <property type="term" value="C:membrane"/>
    <property type="evidence" value="ECO:0007669"/>
    <property type="project" value="UniProtKB-SubCell"/>
</dbReference>
<keyword evidence="6 8" id="KW-1133">Transmembrane helix</keyword>
<keyword evidence="5 8" id="KW-0812">Transmembrane</keyword>
<dbReference type="Proteomes" id="UP000735302">
    <property type="component" value="Unassembled WGS sequence"/>
</dbReference>
<feature type="compositionally biased region" description="Basic and acidic residues" evidence="9">
    <location>
        <begin position="50"/>
        <end position="60"/>
    </location>
</feature>
<dbReference type="GO" id="GO:0005737">
    <property type="term" value="C:cytoplasm"/>
    <property type="evidence" value="ECO:0007669"/>
    <property type="project" value="TreeGrafter"/>
</dbReference>
<evidence type="ECO:0000256" key="9">
    <source>
        <dbReference type="SAM" id="MobiDB-lite"/>
    </source>
</evidence>
<dbReference type="InterPro" id="IPR008166">
    <property type="entry name" value="Glyco_transf_92"/>
</dbReference>
<gene>
    <name evidence="10" type="ORF">PoB_004098500</name>
</gene>
<comment type="subcellular location">
    <subcellularLocation>
        <location evidence="1">Membrane</location>
        <topology evidence="1">Single-pass membrane protein</topology>
    </subcellularLocation>
</comment>
<protein>
    <recommendedName>
        <fullName evidence="8">Glycosyltransferase family 92 protein</fullName>
        <ecNumber evidence="8">2.4.1.-</ecNumber>
    </recommendedName>
</protein>
<evidence type="ECO:0000256" key="4">
    <source>
        <dbReference type="ARBA" id="ARBA00022679"/>
    </source>
</evidence>
<sequence>MTEKRKFSFIKLVYIGVISICVLLVFLMYNTTDQKRFSCEELLPTKTNNEEHGHLEEHPSQQDAQNKTKGKLSDSKRFEDKVRVFFNWGNRTSSPLAETYKTKGKLPSSKATRHNLIDILKWGDDEASLTEAAEKMIKEIRNSWDKNNYAKVITLRHISPSAQRPDFQAVKNLGSLLYVHAALWQGDYVRITVVKKLGVPVTNALCVLWYSTDEKAKPHFVKAVVRDLQSYNFKNACGYIKCVLKVGESKEEEIPLHVSLVDGTDIGSGLKVTLPIENRLIHKNVEKSIGIAKPADNKTESGQVVEFTVCIPTMYRFGNAGMLVEKLEMSRLLGAGRVVLYKTSVKPNVEAVLKMYMREFAAGRETLEVVTHSWKQPPITLHYWGQIAAIDDCLYRYKWNSRFMVFTDLDEFIIPLHHATWSELIADREKLSPGNAAFMIRSSVMTKDHSSPAKGFEAEALHYYSEVLRLTERDDYIWPPIQKSKVIINPAKIESIGVHHVYEGYGLTDIVPPDQAMLFHYRLPTTEACKRVKDTRVVDKYGQKLVVRLKAAWAKLKDVSSGWTPTNKTNKAKCQVKLSGQKQIAEDTYENIDKFNLIL</sequence>
<dbReference type="PANTHER" id="PTHR21461:SF69">
    <property type="entry name" value="GLYCOSYLTRANSFERASE FAMILY 92 PROTEIN"/>
    <property type="match status" value="1"/>
</dbReference>
<proteinExistence type="inferred from homology"/>
<accession>A0AAV4B4F7</accession>
<feature type="region of interest" description="Disordered" evidence="9">
    <location>
        <begin position="50"/>
        <end position="75"/>
    </location>
</feature>
<dbReference type="GO" id="GO:0016757">
    <property type="term" value="F:glycosyltransferase activity"/>
    <property type="evidence" value="ECO:0007669"/>
    <property type="project" value="UniProtKB-UniRule"/>
</dbReference>
<evidence type="ECO:0000256" key="7">
    <source>
        <dbReference type="ARBA" id="ARBA00023136"/>
    </source>
</evidence>
<keyword evidence="4 8" id="KW-0808">Transferase</keyword>
<keyword evidence="3 8" id="KW-0328">Glycosyltransferase</keyword>
<name>A0AAV4B4F7_9GAST</name>
<keyword evidence="11" id="KW-1185">Reference proteome</keyword>
<evidence type="ECO:0000313" key="10">
    <source>
        <dbReference type="EMBL" id="GFO14480.1"/>
    </source>
</evidence>
<evidence type="ECO:0000313" key="11">
    <source>
        <dbReference type="Proteomes" id="UP000735302"/>
    </source>
</evidence>
<organism evidence="10 11">
    <name type="scientific">Plakobranchus ocellatus</name>
    <dbReference type="NCBI Taxonomy" id="259542"/>
    <lineage>
        <taxon>Eukaryota</taxon>
        <taxon>Metazoa</taxon>
        <taxon>Spiralia</taxon>
        <taxon>Lophotrochozoa</taxon>
        <taxon>Mollusca</taxon>
        <taxon>Gastropoda</taxon>
        <taxon>Heterobranchia</taxon>
        <taxon>Euthyneura</taxon>
        <taxon>Panpulmonata</taxon>
        <taxon>Sacoglossa</taxon>
        <taxon>Placobranchoidea</taxon>
        <taxon>Plakobranchidae</taxon>
        <taxon>Plakobranchus</taxon>
    </lineage>
</organism>
<reference evidence="10 11" key="1">
    <citation type="journal article" date="2021" name="Elife">
        <title>Chloroplast acquisition without the gene transfer in kleptoplastic sea slugs, Plakobranchus ocellatus.</title>
        <authorList>
            <person name="Maeda T."/>
            <person name="Takahashi S."/>
            <person name="Yoshida T."/>
            <person name="Shimamura S."/>
            <person name="Takaki Y."/>
            <person name="Nagai Y."/>
            <person name="Toyoda A."/>
            <person name="Suzuki Y."/>
            <person name="Arimoto A."/>
            <person name="Ishii H."/>
            <person name="Satoh N."/>
            <person name="Nishiyama T."/>
            <person name="Hasebe M."/>
            <person name="Maruyama T."/>
            <person name="Minagawa J."/>
            <person name="Obokata J."/>
            <person name="Shigenobu S."/>
        </authorList>
    </citation>
    <scope>NUCLEOTIDE SEQUENCE [LARGE SCALE GENOMIC DNA]</scope>
</reference>
<comment type="caution">
    <text evidence="10">The sequence shown here is derived from an EMBL/GenBank/DDBJ whole genome shotgun (WGS) entry which is preliminary data.</text>
</comment>
<dbReference type="EMBL" id="BLXT01004566">
    <property type="protein sequence ID" value="GFO14480.1"/>
    <property type="molecule type" value="Genomic_DNA"/>
</dbReference>
<evidence type="ECO:0000256" key="6">
    <source>
        <dbReference type="ARBA" id="ARBA00022989"/>
    </source>
</evidence>
<evidence type="ECO:0000256" key="8">
    <source>
        <dbReference type="RuleBase" id="RU366017"/>
    </source>
</evidence>
<dbReference type="EC" id="2.4.1.-" evidence="8"/>
<evidence type="ECO:0000256" key="5">
    <source>
        <dbReference type="ARBA" id="ARBA00022692"/>
    </source>
</evidence>
<dbReference type="PANTHER" id="PTHR21461">
    <property type="entry name" value="GLYCOSYLTRANSFERASE FAMILY 92 PROTEIN"/>
    <property type="match status" value="1"/>
</dbReference>